<protein>
    <submittedName>
        <fullName evidence="1">Uncharacterized protein</fullName>
    </submittedName>
</protein>
<evidence type="ECO:0000313" key="2">
    <source>
        <dbReference type="Proteomes" id="UP000427906"/>
    </source>
</evidence>
<keyword evidence="2" id="KW-1185">Reference proteome</keyword>
<name>A0A5K7YWG3_9BACT</name>
<dbReference type="AlphaFoldDB" id="A0A5K7YWG3"/>
<reference evidence="1 2" key="1">
    <citation type="submission" date="2019-11" db="EMBL/GenBank/DDBJ databases">
        <title>Comparative genomics of hydrocarbon-degrading Desulfosarcina strains.</title>
        <authorList>
            <person name="Watanabe M."/>
            <person name="Kojima H."/>
            <person name="Fukui M."/>
        </authorList>
    </citation>
    <scope>NUCLEOTIDE SEQUENCE [LARGE SCALE GENOMIC DNA]</scope>
    <source>
        <strain evidence="1 2">PL12</strain>
    </source>
</reference>
<dbReference type="EMBL" id="AP021874">
    <property type="protein sequence ID" value="BBO72389.1"/>
    <property type="molecule type" value="Genomic_DNA"/>
</dbReference>
<organism evidence="1 2">
    <name type="scientific">Desulfosarcina alkanivorans</name>
    <dbReference type="NCBI Taxonomy" id="571177"/>
    <lineage>
        <taxon>Bacteria</taxon>
        <taxon>Pseudomonadati</taxon>
        <taxon>Thermodesulfobacteriota</taxon>
        <taxon>Desulfobacteria</taxon>
        <taxon>Desulfobacterales</taxon>
        <taxon>Desulfosarcinaceae</taxon>
        <taxon>Desulfosarcina</taxon>
    </lineage>
</organism>
<dbReference type="KEGG" id="dalk:DSCA_63190"/>
<dbReference type="Proteomes" id="UP000427906">
    <property type="component" value="Chromosome"/>
</dbReference>
<proteinExistence type="predicted"/>
<dbReference type="OrthoDB" id="5420928at2"/>
<evidence type="ECO:0000313" key="1">
    <source>
        <dbReference type="EMBL" id="BBO72389.1"/>
    </source>
</evidence>
<accession>A0A5K7YWG3</accession>
<gene>
    <name evidence="1" type="ORF">DSCA_63190</name>
</gene>
<dbReference type="RefSeq" id="WP_155320092.1">
    <property type="nucleotide sequence ID" value="NZ_AP021874.1"/>
</dbReference>
<sequence length="92" mass="10656">MESFRDYFKNKMNDTGFRTVYDAECHVCANTMGIFEKADREKIPLARLAREVDAELPELEALRDADHCDPRLAVRLCRRLGIRQPDDCPRLG</sequence>